<dbReference type="Proteomes" id="UP000283269">
    <property type="component" value="Unassembled WGS sequence"/>
</dbReference>
<evidence type="ECO:0000256" key="1">
    <source>
        <dbReference type="ARBA" id="ARBA00004141"/>
    </source>
</evidence>
<evidence type="ECO:0000256" key="4">
    <source>
        <dbReference type="ARBA" id="ARBA00023136"/>
    </source>
</evidence>
<dbReference type="GO" id="GO:0000324">
    <property type="term" value="C:fungal-type vacuole"/>
    <property type="evidence" value="ECO:0007669"/>
    <property type="project" value="TreeGrafter"/>
</dbReference>
<feature type="transmembrane region" description="Helical" evidence="5">
    <location>
        <begin position="160"/>
        <end position="180"/>
    </location>
</feature>
<evidence type="ECO:0000256" key="3">
    <source>
        <dbReference type="ARBA" id="ARBA00022989"/>
    </source>
</evidence>
<accession>A0A409WQ93</accession>
<comment type="subcellular location">
    <subcellularLocation>
        <location evidence="1">Membrane</location>
        <topology evidence="1">Multi-pass membrane protein</topology>
    </subcellularLocation>
</comment>
<sequence length="201" mass="22965">IHCGQSVKYRKWYLIYTAGICGVLELTGWIGRLWSAFSPQSLTAFKVQASCLIFAPTTLLAVNFVILGQIIKRLGPDYSRLPPKKSTEFFVRYYKNAPIQERGIPAQKLNKNDVHGRLTPNIKWMLDGLLLSTVFFLVRSVYRVVELSDGWDGIVMRTQIYFNIMDGLMIALAMFTVNVFHPGRLLPVQEQRTLELDYMGV</sequence>
<dbReference type="InterPro" id="IPR007568">
    <property type="entry name" value="RTA1"/>
</dbReference>
<evidence type="ECO:0000256" key="5">
    <source>
        <dbReference type="SAM" id="Phobius"/>
    </source>
</evidence>
<evidence type="ECO:0000313" key="6">
    <source>
        <dbReference type="EMBL" id="PPQ80666.1"/>
    </source>
</evidence>
<dbReference type="PANTHER" id="PTHR31465">
    <property type="entry name" value="PROTEIN RTA1-RELATED"/>
    <property type="match status" value="1"/>
</dbReference>
<dbReference type="STRING" id="93625.A0A409WQ93"/>
<protein>
    <submittedName>
        <fullName evidence="6">Uncharacterized protein</fullName>
    </submittedName>
</protein>
<organism evidence="6 7">
    <name type="scientific">Psilocybe cyanescens</name>
    <dbReference type="NCBI Taxonomy" id="93625"/>
    <lineage>
        <taxon>Eukaryota</taxon>
        <taxon>Fungi</taxon>
        <taxon>Dikarya</taxon>
        <taxon>Basidiomycota</taxon>
        <taxon>Agaricomycotina</taxon>
        <taxon>Agaricomycetes</taxon>
        <taxon>Agaricomycetidae</taxon>
        <taxon>Agaricales</taxon>
        <taxon>Agaricineae</taxon>
        <taxon>Strophariaceae</taxon>
        <taxon>Psilocybe</taxon>
    </lineage>
</organism>
<dbReference type="InParanoid" id="A0A409WQ93"/>
<keyword evidence="3 5" id="KW-1133">Transmembrane helix</keyword>
<dbReference type="EMBL" id="NHYD01003314">
    <property type="protein sequence ID" value="PPQ80666.1"/>
    <property type="molecule type" value="Genomic_DNA"/>
</dbReference>
<comment type="caution">
    <text evidence="6">The sequence shown here is derived from an EMBL/GenBank/DDBJ whole genome shotgun (WGS) entry which is preliminary data.</text>
</comment>
<feature type="transmembrane region" description="Helical" evidence="5">
    <location>
        <begin position="12"/>
        <end position="35"/>
    </location>
</feature>
<dbReference type="FunCoup" id="A0A409WQ93">
    <property type="interactions" value="31"/>
</dbReference>
<evidence type="ECO:0000313" key="7">
    <source>
        <dbReference type="Proteomes" id="UP000283269"/>
    </source>
</evidence>
<keyword evidence="2 5" id="KW-0812">Transmembrane</keyword>
<feature type="transmembrane region" description="Helical" evidence="5">
    <location>
        <begin position="47"/>
        <end position="71"/>
    </location>
</feature>
<evidence type="ECO:0000256" key="2">
    <source>
        <dbReference type="ARBA" id="ARBA00022692"/>
    </source>
</evidence>
<dbReference type="GO" id="GO:0005886">
    <property type="term" value="C:plasma membrane"/>
    <property type="evidence" value="ECO:0007669"/>
    <property type="project" value="TreeGrafter"/>
</dbReference>
<dbReference type="OrthoDB" id="3358017at2759"/>
<gene>
    <name evidence="6" type="ORF">CVT25_001628</name>
</gene>
<dbReference type="PANTHER" id="PTHR31465:SF9">
    <property type="entry name" value="SPHINGOID LONG-CHAIN BASE TRANSPORTER RSB1"/>
    <property type="match status" value="1"/>
</dbReference>
<name>A0A409WQ93_PSICY</name>
<dbReference type="Pfam" id="PF04479">
    <property type="entry name" value="RTA1"/>
    <property type="match status" value="1"/>
</dbReference>
<keyword evidence="4 5" id="KW-0472">Membrane</keyword>
<keyword evidence="7" id="KW-1185">Reference proteome</keyword>
<reference evidence="6 7" key="1">
    <citation type="journal article" date="2018" name="Evol. Lett.">
        <title>Horizontal gene cluster transfer increased hallucinogenic mushroom diversity.</title>
        <authorList>
            <person name="Reynolds H.T."/>
            <person name="Vijayakumar V."/>
            <person name="Gluck-Thaler E."/>
            <person name="Korotkin H.B."/>
            <person name="Matheny P.B."/>
            <person name="Slot J.C."/>
        </authorList>
    </citation>
    <scope>NUCLEOTIDE SEQUENCE [LARGE SCALE GENOMIC DNA]</scope>
    <source>
        <strain evidence="6 7">2631</strain>
    </source>
</reference>
<dbReference type="AlphaFoldDB" id="A0A409WQ93"/>
<proteinExistence type="predicted"/>
<feature type="non-terminal residue" evidence="6">
    <location>
        <position position="1"/>
    </location>
</feature>